<evidence type="ECO:0000313" key="2">
    <source>
        <dbReference type="Proteomes" id="UP001056120"/>
    </source>
</evidence>
<accession>A0ACB8ZB11</accession>
<keyword evidence="2" id="KW-1185">Reference proteome</keyword>
<name>A0ACB8ZB11_9ASTR</name>
<evidence type="ECO:0000313" key="1">
    <source>
        <dbReference type="EMBL" id="KAI3694696.1"/>
    </source>
</evidence>
<proteinExistence type="predicted"/>
<dbReference type="EMBL" id="CM042043">
    <property type="protein sequence ID" value="KAI3694696.1"/>
    <property type="molecule type" value="Genomic_DNA"/>
</dbReference>
<comment type="caution">
    <text evidence="1">The sequence shown here is derived from an EMBL/GenBank/DDBJ whole genome shotgun (WGS) entry which is preliminary data.</text>
</comment>
<reference evidence="2" key="1">
    <citation type="journal article" date="2022" name="Mol. Ecol. Resour.">
        <title>The genomes of chicory, endive, great burdock and yacon provide insights into Asteraceae palaeo-polyploidization history and plant inulin production.</title>
        <authorList>
            <person name="Fan W."/>
            <person name="Wang S."/>
            <person name="Wang H."/>
            <person name="Wang A."/>
            <person name="Jiang F."/>
            <person name="Liu H."/>
            <person name="Zhao H."/>
            <person name="Xu D."/>
            <person name="Zhang Y."/>
        </authorList>
    </citation>
    <scope>NUCLEOTIDE SEQUENCE [LARGE SCALE GENOMIC DNA]</scope>
    <source>
        <strain evidence="2">cv. Yunnan</strain>
    </source>
</reference>
<organism evidence="1 2">
    <name type="scientific">Smallanthus sonchifolius</name>
    <dbReference type="NCBI Taxonomy" id="185202"/>
    <lineage>
        <taxon>Eukaryota</taxon>
        <taxon>Viridiplantae</taxon>
        <taxon>Streptophyta</taxon>
        <taxon>Embryophyta</taxon>
        <taxon>Tracheophyta</taxon>
        <taxon>Spermatophyta</taxon>
        <taxon>Magnoliopsida</taxon>
        <taxon>eudicotyledons</taxon>
        <taxon>Gunneridae</taxon>
        <taxon>Pentapetalae</taxon>
        <taxon>asterids</taxon>
        <taxon>campanulids</taxon>
        <taxon>Asterales</taxon>
        <taxon>Asteraceae</taxon>
        <taxon>Asteroideae</taxon>
        <taxon>Heliantheae alliance</taxon>
        <taxon>Millerieae</taxon>
        <taxon>Smallanthus</taxon>
    </lineage>
</organism>
<protein>
    <submittedName>
        <fullName evidence="1">Uncharacterized protein</fullName>
    </submittedName>
</protein>
<dbReference type="Proteomes" id="UP001056120">
    <property type="component" value="Linkage Group LG26"/>
</dbReference>
<gene>
    <name evidence="1" type="ORF">L1987_77665</name>
</gene>
<reference evidence="1 2" key="2">
    <citation type="journal article" date="2022" name="Mol. Ecol. Resour.">
        <title>The genomes of chicory, endive, great burdock and yacon provide insights into Asteraceae paleo-polyploidization history and plant inulin production.</title>
        <authorList>
            <person name="Fan W."/>
            <person name="Wang S."/>
            <person name="Wang H."/>
            <person name="Wang A."/>
            <person name="Jiang F."/>
            <person name="Liu H."/>
            <person name="Zhao H."/>
            <person name="Xu D."/>
            <person name="Zhang Y."/>
        </authorList>
    </citation>
    <scope>NUCLEOTIDE SEQUENCE [LARGE SCALE GENOMIC DNA]</scope>
    <source>
        <strain evidence="2">cv. Yunnan</strain>
        <tissue evidence="1">Leaves</tissue>
    </source>
</reference>
<sequence>MHRLCVVENTCADGTVKQVHILTRLTRITFNISYLVKPNQNIKPRFVRATANKQGVTIYKTHYSSMYSLFGSGSCRS</sequence>